<comment type="caution">
    <text evidence="3">The sequence shown here is derived from an EMBL/GenBank/DDBJ whole genome shotgun (WGS) entry which is preliminary data.</text>
</comment>
<evidence type="ECO:0000256" key="1">
    <source>
        <dbReference type="ARBA" id="ARBA00022737"/>
    </source>
</evidence>
<dbReference type="Pfam" id="PF24883">
    <property type="entry name" value="NPHP3_N"/>
    <property type="match status" value="1"/>
</dbReference>
<dbReference type="InterPro" id="IPR056884">
    <property type="entry name" value="NPHP3-like_N"/>
</dbReference>
<evidence type="ECO:0000259" key="2">
    <source>
        <dbReference type="PROSITE" id="PS50837"/>
    </source>
</evidence>
<dbReference type="PANTHER" id="PTHR10039:SF14">
    <property type="entry name" value="NACHT DOMAIN-CONTAINING PROTEIN"/>
    <property type="match status" value="1"/>
</dbReference>
<dbReference type="PROSITE" id="PS50837">
    <property type="entry name" value="NACHT"/>
    <property type="match status" value="1"/>
</dbReference>
<sequence length="630" mass="72521">MFYEKFTFKDSQIICIFETKETATVEWSHKTHAWERTGRAIMMVPRTSTTHAGKFEKSYDQLSIDADHSDLVKFSNPANPDYLIIKSRIKRLVDDAPTVIKKRVADHRKVLSDTEAKYVKALDAPDYVSFRKHRVDEPADGTFQWFLHDKLVCPWLSEDKPSFLWVRGAPGQGKTVLSKFLLNHLESRLPNPQHTVVIYFFFYDQDERFQTVNSLLRSLIKQLLIVPDLSGYIAEVFEIDLPTESEDDLWEILEMIIRAPVFRTIFCVLDALDECKHEESRKRFLRKFTRLLQTPSRQRFPVLKLLVTSRPTVDISRELSPFPCIDLKANPDDLKIFIDSKVTALNHLSADLQKIAVGLLLSRAERTFLWASIVLKELKIMILPSPAKLRDTINEIPTVLDELYRSIINRIMEGTPEEQKLLRSTDEHTINLTAEAVTSTAGVILEVTDDKVHLIHQSAKDFLLKNQQLRSAKFCNGLDPNIYLAKVCMIYLSFEDFETGPCGNREKLAARKRQYPLFYYAARNWHTHIQGQHDIGDISNLICRLIESGSPVLRSWGEAAEIQDLHEATDTWWVATKTNIPWLAEFQLSDTTIDEDRVKEVAKNGMAGYNIMEMFARRGDVRFTEAAVQA</sequence>
<dbReference type="PANTHER" id="PTHR10039">
    <property type="entry name" value="AMELOGENIN"/>
    <property type="match status" value="1"/>
</dbReference>
<keyword evidence="1" id="KW-0677">Repeat</keyword>
<dbReference type="InterPro" id="IPR007111">
    <property type="entry name" value="NACHT_NTPase"/>
</dbReference>
<dbReference type="OrthoDB" id="20872at2759"/>
<accession>A0A232M0U4</accession>
<dbReference type="SUPFAM" id="SSF52540">
    <property type="entry name" value="P-loop containing nucleoside triphosphate hydrolases"/>
    <property type="match status" value="1"/>
</dbReference>
<evidence type="ECO:0000313" key="3">
    <source>
        <dbReference type="EMBL" id="OXV10030.1"/>
    </source>
</evidence>
<gene>
    <name evidence="3" type="ORF">Egran_02215</name>
</gene>
<protein>
    <recommendedName>
        <fullName evidence="2">NACHT domain-containing protein</fullName>
    </recommendedName>
</protein>
<name>A0A232M0U4_9EURO</name>
<organism evidence="3 4">
    <name type="scientific">Elaphomyces granulatus</name>
    <dbReference type="NCBI Taxonomy" id="519963"/>
    <lineage>
        <taxon>Eukaryota</taxon>
        <taxon>Fungi</taxon>
        <taxon>Dikarya</taxon>
        <taxon>Ascomycota</taxon>
        <taxon>Pezizomycotina</taxon>
        <taxon>Eurotiomycetes</taxon>
        <taxon>Eurotiomycetidae</taxon>
        <taxon>Eurotiales</taxon>
        <taxon>Elaphomycetaceae</taxon>
        <taxon>Elaphomyces</taxon>
    </lineage>
</organism>
<dbReference type="AlphaFoldDB" id="A0A232M0U4"/>
<keyword evidence="4" id="KW-1185">Reference proteome</keyword>
<evidence type="ECO:0000313" key="4">
    <source>
        <dbReference type="Proteomes" id="UP000243515"/>
    </source>
</evidence>
<reference evidence="3 4" key="1">
    <citation type="journal article" date="2015" name="Environ. Microbiol.">
        <title>Metagenome sequence of Elaphomyces granulatus from sporocarp tissue reveals Ascomycota ectomycorrhizal fingerprints of genome expansion and a Proteobacteria-rich microbiome.</title>
        <authorList>
            <person name="Quandt C.A."/>
            <person name="Kohler A."/>
            <person name="Hesse C.N."/>
            <person name="Sharpton T.J."/>
            <person name="Martin F."/>
            <person name="Spatafora J.W."/>
        </authorList>
    </citation>
    <scope>NUCLEOTIDE SEQUENCE [LARGE SCALE GENOMIC DNA]</scope>
    <source>
        <strain evidence="3 4">OSC145934</strain>
    </source>
</reference>
<feature type="domain" description="NACHT" evidence="2">
    <location>
        <begin position="162"/>
        <end position="311"/>
    </location>
</feature>
<proteinExistence type="predicted"/>
<dbReference type="EMBL" id="NPHW01003174">
    <property type="protein sequence ID" value="OXV10030.1"/>
    <property type="molecule type" value="Genomic_DNA"/>
</dbReference>
<dbReference type="Proteomes" id="UP000243515">
    <property type="component" value="Unassembled WGS sequence"/>
</dbReference>
<dbReference type="Gene3D" id="3.40.50.300">
    <property type="entry name" value="P-loop containing nucleotide triphosphate hydrolases"/>
    <property type="match status" value="1"/>
</dbReference>
<dbReference type="InterPro" id="IPR027417">
    <property type="entry name" value="P-loop_NTPase"/>
</dbReference>